<dbReference type="InterPro" id="IPR013783">
    <property type="entry name" value="Ig-like_fold"/>
</dbReference>
<feature type="transmembrane region" description="Helical" evidence="1">
    <location>
        <begin position="150"/>
        <end position="174"/>
    </location>
</feature>
<evidence type="ECO:0000313" key="2">
    <source>
        <dbReference type="EMBL" id="KAK3592711.1"/>
    </source>
</evidence>
<dbReference type="Proteomes" id="UP001195483">
    <property type="component" value="Unassembled WGS sequence"/>
</dbReference>
<keyword evidence="1" id="KW-0472">Membrane</keyword>
<proteinExistence type="predicted"/>
<keyword evidence="1" id="KW-1133">Transmembrane helix</keyword>
<organism evidence="2 3">
    <name type="scientific">Potamilus streckersoni</name>
    <dbReference type="NCBI Taxonomy" id="2493646"/>
    <lineage>
        <taxon>Eukaryota</taxon>
        <taxon>Metazoa</taxon>
        <taxon>Spiralia</taxon>
        <taxon>Lophotrochozoa</taxon>
        <taxon>Mollusca</taxon>
        <taxon>Bivalvia</taxon>
        <taxon>Autobranchia</taxon>
        <taxon>Heteroconchia</taxon>
        <taxon>Palaeoheterodonta</taxon>
        <taxon>Unionida</taxon>
        <taxon>Unionoidea</taxon>
        <taxon>Unionidae</taxon>
        <taxon>Ambleminae</taxon>
        <taxon>Lampsilini</taxon>
        <taxon>Potamilus</taxon>
    </lineage>
</organism>
<name>A0AAE0VWH5_9BIVA</name>
<reference evidence="2" key="1">
    <citation type="journal article" date="2021" name="Genome Biol. Evol.">
        <title>A High-Quality Reference Genome for a Parasitic Bivalve with Doubly Uniparental Inheritance (Bivalvia: Unionida).</title>
        <authorList>
            <person name="Smith C.H."/>
        </authorList>
    </citation>
    <scope>NUCLEOTIDE SEQUENCE</scope>
    <source>
        <strain evidence="2">CHS0354</strain>
    </source>
</reference>
<dbReference type="InterPro" id="IPR036179">
    <property type="entry name" value="Ig-like_dom_sf"/>
</dbReference>
<sequence length="420" mass="47643">MPKGSILHMFPDKTTYATVGDNVTIAWYYNQQWLNRTIRVFHPKEEMMMLLSSTNIPEITSTFQHRLLYSGDVSRNYMSFTLLNVKELDTGFYSINTLQWNTIPGRKQLIVKAIDTTTSGPDTGTSRTGEVRCELCSNVINDNQNVSVPIYLVIIIVTGALGVNLLMIACLIWIRWKNTSNLAAVHRRFQEKCIATSLVTPSTIRNDARNNHSNQHHNVCQKGLLGINYAIIPKDGRKVDKAYSNVCSLERQEGEKPEQSCMKKKVFEAWDEAAIDEPNWSKIKNEFGCKQDARSTCVEDLYAKVMKGPRCIPKSNRRTVDLCTDVYEMVNISLVDDPNNRLREVEIDSEASNSLLQEISNLRKNSDCGTNGEDMDDACESIITMIFAQDGKARTCCLFHTLLSMKFSFIKKPLKPIEKI</sequence>
<reference evidence="2" key="3">
    <citation type="submission" date="2023-05" db="EMBL/GenBank/DDBJ databases">
        <authorList>
            <person name="Smith C.H."/>
        </authorList>
    </citation>
    <scope>NUCLEOTIDE SEQUENCE</scope>
    <source>
        <strain evidence="2">CHS0354</strain>
        <tissue evidence="2">Mantle</tissue>
    </source>
</reference>
<keyword evidence="3" id="KW-1185">Reference proteome</keyword>
<evidence type="ECO:0000313" key="3">
    <source>
        <dbReference type="Proteomes" id="UP001195483"/>
    </source>
</evidence>
<dbReference type="SUPFAM" id="SSF48726">
    <property type="entry name" value="Immunoglobulin"/>
    <property type="match status" value="1"/>
</dbReference>
<comment type="caution">
    <text evidence="2">The sequence shown here is derived from an EMBL/GenBank/DDBJ whole genome shotgun (WGS) entry which is preliminary data.</text>
</comment>
<dbReference type="AlphaFoldDB" id="A0AAE0VWH5"/>
<accession>A0AAE0VWH5</accession>
<dbReference type="Gene3D" id="2.60.40.10">
    <property type="entry name" value="Immunoglobulins"/>
    <property type="match status" value="1"/>
</dbReference>
<protein>
    <submittedName>
        <fullName evidence="2">Uncharacterized protein</fullName>
    </submittedName>
</protein>
<dbReference type="EMBL" id="JAEAOA010002212">
    <property type="protein sequence ID" value="KAK3592711.1"/>
    <property type="molecule type" value="Genomic_DNA"/>
</dbReference>
<evidence type="ECO:0000256" key="1">
    <source>
        <dbReference type="SAM" id="Phobius"/>
    </source>
</evidence>
<gene>
    <name evidence="2" type="ORF">CHS0354_037844</name>
</gene>
<reference evidence="2" key="2">
    <citation type="journal article" date="2021" name="Genome Biol. Evol.">
        <title>Developing a high-quality reference genome for a parasitic bivalve with doubly uniparental inheritance (Bivalvia: Unionida).</title>
        <authorList>
            <person name="Smith C.H."/>
        </authorList>
    </citation>
    <scope>NUCLEOTIDE SEQUENCE</scope>
    <source>
        <strain evidence="2">CHS0354</strain>
        <tissue evidence="2">Mantle</tissue>
    </source>
</reference>
<keyword evidence="1" id="KW-0812">Transmembrane</keyword>